<dbReference type="EMBL" id="JAQQPM010000007">
    <property type="protein sequence ID" value="KAK2073939.1"/>
    <property type="molecule type" value="Genomic_DNA"/>
</dbReference>
<protein>
    <recommendedName>
        <fullName evidence="4">Peptidase A1 domain-containing protein</fullName>
    </recommendedName>
</protein>
<name>A0AAD9I9Z6_9PEZI</name>
<evidence type="ECO:0000313" key="6">
    <source>
        <dbReference type="Proteomes" id="UP001217918"/>
    </source>
</evidence>
<dbReference type="InterPro" id="IPR033121">
    <property type="entry name" value="PEPTIDASE_A1"/>
</dbReference>
<dbReference type="PROSITE" id="PS51767">
    <property type="entry name" value="PEPTIDASE_A1"/>
    <property type="match status" value="1"/>
</dbReference>
<dbReference type="Pfam" id="PF00026">
    <property type="entry name" value="Asp"/>
    <property type="match status" value="1"/>
</dbReference>
<sequence length="318" mass="33642">MLTIGSQTYNLIVDTGSSTTWVGAGLQYKPSPVGRFTGNISGVLYGSGGYIGVEAIDTVSLGNGITVSSQSIGAASFSLGLGGFDGILGLGPVDLTKGTVVSVDSIITQTWSNRTVPTFTNNLVSEGVISQDIVGAYFQPLHGSNASEADGEITFGGFDSSKFTGDLTYFPRLTSGNLSAYWSIAVEEVKYGTVAIGTGLTAMVDTGTDVILLPTSVFSAFMKTSGGFNDRINNIAVFSTKPTSNFEITLGQTTYTLTPDQYLLPMAQYSNFGLDTDKYYAWFADSGSSTFILGQKFLEYYYSVYDTSNSRVGLAKAV</sequence>
<keyword evidence="3" id="KW-0645">Protease</keyword>
<evidence type="ECO:0000313" key="5">
    <source>
        <dbReference type="EMBL" id="KAK2073939.1"/>
    </source>
</evidence>
<keyword evidence="3" id="KW-0378">Hydrolase</keyword>
<reference evidence="5" key="1">
    <citation type="journal article" date="2023" name="Mol. Plant Microbe Interact.">
        <title>Elucidating the Obligate Nature and Biological Capacity of an Invasive Fungal Corn Pathogen.</title>
        <authorList>
            <person name="MacCready J.S."/>
            <person name="Roggenkamp E.M."/>
            <person name="Gdanetz K."/>
            <person name="Chilvers M.I."/>
        </authorList>
    </citation>
    <scope>NUCLEOTIDE SEQUENCE</scope>
    <source>
        <strain evidence="5">PM02</strain>
    </source>
</reference>
<evidence type="ECO:0000256" key="1">
    <source>
        <dbReference type="ARBA" id="ARBA00007447"/>
    </source>
</evidence>
<keyword evidence="2 3" id="KW-0064">Aspartyl protease</keyword>
<dbReference type="InterPro" id="IPR001969">
    <property type="entry name" value="Aspartic_peptidase_AS"/>
</dbReference>
<dbReference type="SUPFAM" id="SSF50630">
    <property type="entry name" value="Acid proteases"/>
    <property type="match status" value="1"/>
</dbReference>
<comment type="caution">
    <text evidence="5">The sequence shown here is derived from an EMBL/GenBank/DDBJ whole genome shotgun (WGS) entry which is preliminary data.</text>
</comment>
<keyword evidence="6" id="KW-1185">Reference proteome</keyword>
<dbReference type="CDD" id="cd05471">
    <property type="entry name" value="pepsin_like"/>
    <property type="match status" value="1"/>
</dbReference>
<dbReference type="Gene3D" id="2.40.70.10">
    <property type="entry name" value="Acid Proteases"/>
    <property type="match status" value="2"/>
</dbReference>
<proteinExistence type="inferred from homology"/>
<feature type="domain" description="Peptidase A1" evidence="4">
    <location>
        <begin position="1"/>
        <end position="315"/>
    </location>
</feature>
<dbReference type="PANTHER" id="PTHR47966:SF51">
    <property type="entry name" value="BETA-SITE APP-CLEAVING ENZYME, ISOFORM A-RELATED"/>
    <property type="match status" value="1"/>
</dbReference>
<organism evidence="5 6">
    <name type="scientific">Phyllachora maydis</name>
    <dbReference type="NCBI Taxonomy" id="1825666"/>
    <lineage>
        <taxon>Eukaryota</taxon>
        <taxon>Fungi</taxon>
        <taxon>Dikarya</taxon>
        <taxon>Ascomycota</taxon>
        <taxon>Pezizomycotina</taxon>
        <taxon>Sordariomycetes</taxon>
        <taxon>Sordariomycetidae</taxon>
        <taxon>Phyllachorales</taxon>
        <taxon>Phyllachoraceae</taxon>
        <taxon>Phyllachora</taxon>
    </lineage>
</organism>
<dbReference type="InterPro" id="IPR021109">
    <property type="entry name" value="Peptidase_aspartic_dom_sf"/>
</dbReference>
<dbReference type="InterPro" id="IPR001461">
    <property type="entry name" value="Aspartic_peptidase_A1"/>
</dbReference>
<accession>A0AAD9I9Z6</accession>
<dbReference type="PRINTS" id="PR00792">
    <property type="entry name" value="PEPSIN"/>
</dbReference>
<dbReference type="PROSITE" id="PS00141">
    <property type="entry name" value="ASP_PROTEASE"/>
    <property type="match status" value="2"/>
</dbReference>
<dbReference type="PANTHER" id="PTHR47966">
    <property type="entry name" value="BETA-SITE APP-CLEAVING ENZYME, ISOFORM A-RELATED"/>
    <property type="match status" value="1"/>
</dbReference>
<evidence type="ECO:0000256" key="2">
    <source>
        <dbReference type="ARBA" id="ARBA00022750"/>
    </source>
</evidence>
<dbReference type="GO" id="GO:0004190">
    <property type="term" value="F:aspartic-type endopeptidase activity"/>
    <property type="evidence" value="ECO:0007669"/>
    <property type="project" value="UniProtKB-KW"/>
</dbReference>
<evidence type="ECO:0000259" key="4">
    <source>
        <dbReference type="PROSITE" id="PS51767"/>
    </source>
</evidence>
<dbReference type="Proteomes" id="UP001217918">
    <property type="component" value="Unassembled WGS sequence"/>
</dbReference>
<evidence type="ECO:0000256" key="3">
    <source>
        <dbReference type="RuleBase" id="RU000454"/>
    </source>
</evidence>
<comment type="similarity">
    <text evidence="1 3">Belongs to the peptidase A1 family.</text>
</comment>
<gene>
    <name evidence="5" type="ORF">P8C59_008178</name>
</gene>
<dbReference type="InterPro" id="IPR034164">
    <property type="entry name" value="Pepsin-like_dom"/>
</dbReference>
<dbReference type="AlphaFoldDB" id="A0AAD9I9Z6"/>
<dbReference type="GO" id="GO:0006508">
    <property type="term" value="P:proteolysis"/>
    <property type="evidence" value="ECO:0007669"/>
    <property type="project" value="UniProtKB-KW"/>
</dbReference>